<evidence type="ECO:0000256" key="1">
    <source>
        <dbReference type="SAM" id="Phobius"/>
    </source>
</evidence>
<dbReference type="EMBL" id="JACHJS010000001">
    <property type="protein sequence ID" value="MBB4963339.1"/>
    <property type="molecule type" value="Genomic_DNA"/>
</dbReference>
<keyword evidence="1" id="KW-0472">Membrane</keyword>
<dbReference type="AlphaFoldDB" id="A0A7W7SYL5"/>
<feature type="transmembrane region" description="Helical" evidence="1">
    <location>
        <begin position="38"/>
        <end position="59"/>
    </location>
</feature>
<dbReference type="RefSeq" id="WP_184666124.1">
    <property type="nucleotide sequence ID" value="NZ_BAABAI010000036.1"/>
</dbReference>
<comment type="caution">
    <text evidence="2">The sequence shown here is derived from an EMBL/GenBank/DDBJ whole genome shotgun (WGS) entry which is preliminary data.</text>
</comment>
<evidence type="ECO:0000313" key="2">
    <source>
        <dbReference type="EMBL" id="MBB4963339.1"/>
    </source>
</evidence>
<sequence>MVSFVSRTFTTPIPTFHHALPRCWATPSPFREGVPMRAAVVLFAVLVFAVVAPLGGMPYN</sequence>
<keyword evidence="3" id="KW-1185">Reference proteome</keyword>
<organism evidence="2 3">
    <name type="scientific">Saccharothrix violaceirubra</name>
    <dbReference type="NCBI Taxonomy" id="413306"/>
    <lineage>
        <taxon>Bacteria</taxon>
        <taxon>Bacillati</taxon>
        <taxon>Actinomycetota</taxon>
        <taxon>Actinomycetes</taxon>
        <taxon>Pseudonocardiales</taxon>
        <taxon>Pseudonocardiaceae</taxon>
        <taxon>Saccharothrix</taxon>
    </lineage>
</organism>
<gene>
    <name evidence="2" type="ORF">F4559_000698</name>
</gene>
<evidence type="ECO:0000313" key="3">
    <source>
        <dbReference type="Proteomes" id="UP000542674"/>
    </source>
</evidence>
<reference evidence="2 3" key="1">
    <citation type="submission" date="2020-08" db="EMBL/GenBank/DDBJ databases">
        <title>Sequencing the genomes of 1000 actinobacteria strains.</title>
        <authorList>
            <person name="Klenk H.-P."/>
        </authorList>
    </citation>
    <scope>NUCLEOTIDE SEQUENCE [LARGE SCALE GENOMIC DNA]</scope>
    <source>
        <strain evidence="2 3">DSM 45084</strain>
    </source>
</reference>
<dbReference type="Proteomes" id="UP000542674">
    <property type="component" value="Unassembled WGS sequence"/>
</dbReference>
<keyword evidence="1" id="KW-1133">Transmembrane helix</keyword>
<keyword evidence="1" id="KW-0812">Transmembrane</keyword>
<proteinExistence type="predicted"/>
<accession>A0A7W7SYL5</accession>
<protein>
    <submittedName>
        <fullName evidence="2">Uncharacterized protein</fullName>
    </submittedName>
</protein>
<name>A0A7W7SYL5_9PSEU</name>